<dbReference type="InterPro" id="IPR016130">
    <property type="entry name" value="Tyr_Pase_AS"/>
</dbReference>
<dbReference type="PROSITE" id="PS50056">
    <property type="entry name" value="TYR_PHOSPHATASE_2"/>
    <property type="match status" value="1"/>
</dbReference>
<evidence type="ECO:0000256" key="5">
    <source>
        <dbReference type="ARBA" id="ARBA00022801"/>
    </source>
</evidence>
<dbReference type="STRING" id="6573.A0A210QSB9"/>
<dbReference type="Pfam" id="PF00102">
    <property type="entry name" value="Y_phosphatase"/>
    <property type="match status" value="1"/>
</dbReference>
<keyword evidence="4" id="KW-0597">Phosphoprotein</keyword>
<evidence type="ECO:0000313" key="11">
    <source>
        <dbReference type="EMBL" id="OWF51622.1"/>
    </source>
</evidence>
<evidence type="ECO:0000259" key="10">
    <source>
        <dbReference type="PROSITE" id="PS50056"/>
    </source>
</evidence>
<gene>
    <name evidence="11" type="ORF">KP79_PYT11685</name>
</gene>
<protein>
    <recommendedName>
        <fullName evidence="2">protein-tyrosine-phosphatase</fullName>
        <ecNumber evidence="2">3.1.3.48</ecNumber>
    </recommendedName>
</protein>
<organism evidence="11 12">
    <name type="scientific">Mizuhopecten yessoensis</name>
    <name type="common">Japanese scallop</name>
    <name type="synonym">Patinopecten yessoensis</name>
    <dbReference type="NCBI Taxonomy" id="6573"/>
    <lineage>
        <taxon>Eukaryota</taxon>
        <taxon>Metazoa</taxon>
        <taxon>Spiralia</taxon>
        <taxon>Lophotrochozoa</taxon>
        <taxon>Mollusca</taxon>
        <taxon>Bivalvia</taxon>
        <taxon>Autobranchia</taxon>
        <taxon>Pteriomorphia</taxon>
        <taxon>Pectinida</taxon>
        <taxon>Pectinoidea</taxon>
        <taxon>Pectinidae</taxon>
        <taxon>Mizuhopecten</taxon>
    </lineage>
</organism>
<feature type="compositionally biased region" description="Polar residues" evidence="8">
    <location>
        <begin position="575"/>
        <end position="590"/>
    </location>
</feature>
<dbReference type="FunFam" id="3.90.190.10:FF:000045">
    <property type="entry name" value="Tyrosine-protein phosphatase non-receptor type 12"/>
    <property type="match status" value="1"/>
</dbReference>
<evidence type="ECO:0000256" key="6">
    <source>
        <dbReference type="ARBA" id="ARBA00022912"/>
    </source>
</evidence>
<feature type="domain" description="Tyrosine specific protein phosphatases" evidence="10">
    <location>
        <begin position="215"/>
        <end position="291"/>
    </location>
</feature>
<comment type="subcellular location">
    <subcellularLocation>
        <location evidence="1">Cytoplasm</location>
    </subcellularLocation>
</comment>
<keyword evidence="12" id="KW-1185">Reference proteome</keyword>
<dbReference type="PROSITE" id="PS00383">
    <property type="entry name" value="TYR_PHOSPHATASE_1"/>
    <property type="match status" value="1"/>
</dbReference>
<dbReference type="PROSITE" id="PS50055">
    <property type="entry name" value="TYR_PHOSPHATASE_PTP"/>
    <property type="match status" value="1"/>
</dbReference>
<feature type="region of interest" description="Disordered" evidence="8">
    <location>
        <begin position="633"/>
        <end position="687"/>
    </location>
</feature>
<dbReference type="AlphaFoldDB" id="A0A210QSB9"/>
<keyword evidence="3" id="KW-0963">Cytoplasm</keyword>
<evidence type="ECO:0000256" key="8">
    <source>
        <dbReference type="SAM" id="MobiDB-lite"/>
    </source>
</evidence>
<feature type="compositionally biased region" description="Pro residues" evidence="8">
    <location>
        <begin position="388"/>
        <end position="404"/>
    </location>
</feature>
<feature type="compositionally biased region" description="Polar residues" evidence="8">
    <location>
        <begin position="455"/>
        <end position="469"/>
    </location>
</feature>
<proteinExistence type="inferred from homology"/>
<evidence type="ECO:0000256" key="1">
    <source>
        <dbReference type="ARBA" id="ARBA00004496"/>
    </source>
</evidence>
<comment type="similarity">
    <text evidence="7">Belongs to the protein-tyrosine phosphatase family. Non-receptor class 4 subfamily.</text>
</comment>
<dbReference type="GO" id="GO:0004726">
    <property type="term" value="F:non-membrane spanning protein tyrosine phosphatase activity"/>
    <property type="evidence" value="ECO:0007669"/>
    <property type="project" value="InterPro"/>
</dbReference>
<dbReference type="PANTHER" id="PTHR45983">
    <property type="entry name" value="TYROSINE PHOSPHATSE N18, PUTATIVE-RELATED"/>
    <property type="match status" value="1"/>
</dbReference>
<dbReference type="OrthoDB" id="10253954at2759"/>
<keyword evidence="5" id="KW-0378">Hydrolase</keyword>
<dbReference type="SMART" id="SM00404">
    <property type="entry name" value="PTPc_motif"/>
    <property type="match status" value="1"/>
</dbReference>
<keyword evidence="6" id="KW-0904">Protein phosphatase</keyword>
<dbReference type="Gene3D" id="3.90.190.10">
    <property type="entry name" value="Protein tyrosine phosphatase superfamily"/>
    <property type="match status" value="1"/>
</dbReference>
<feature type="domain" description="Tyrosine-protein phosphatase" evidence="9">
    <location>
        <begin position="33"/>
        <end position="300"/>
    </location>
</feature>
<dbReference type="InterPro" id="IPR000242">
    <property type="entry name" value="PTP_cat"/>
</dbReference>
<dbReference type="InterPro" id="IPR003595">
    <property type="entry name" value="Tyr_Pase_cat"/>
</dbReference>
<dbReference type="InterPro" id="IPR047170">
    <property type="entry name" value="PTN12/18/22"/>
</dbReference>
<dbReference type="SUPFAM" id="SSF52799">
    <property type="entry name" value="(Phosphotyrosine protein) phosphatases II"/>
    <property type="match status" value="1"/>
</dbReference>
<dbReference type="Proteomes" id="UP000242188">
    <property type="component" value="Unassembled WGS sequence"/>
</dbReference>
<evidence type="ECO:0000256" key="2">
    <source>
        <dbReference type="ARBA" id="ARBA00013064"/>
    </source>
</evidence>
<dbReference type="PANTHER" id="PTHR45983:SF2">
    <property type="entry name" value="PROTEIN-TYROSINE-PHOSPHATASE"/>
    <property type="match status" value="1"/>
</dbReference>
<evidence type="ECO:0000256" key="4">
    <source>
        <dbReference type="ARBA" id="ARBA00022553"/>
    </source>
</evidence>
<dbReference type="EC" id="3.1.3.48" evidence="2"/>
<evidence type="ECO:0000256" key="3">
    <source>
        <dbReference type="ARBA" id="ARBA00022490"/>
    </source>
</evidence>
<accession>A0A210QSB9</accession>
<feature type="region of interest" description="Disordered" evidence="8">
    <location>
        <begin position="374"/>
        <end position="428"/>
    </location>
</feature>
<reference evidence="11 12" key="1">
    <citation type="journal article" date="2017" name="Nat. Ecol. Evol.">
        <title>Scallop genome provides insights into evolution of bilaterian karyotype and development.</title>
        <authorList>
            <person name="Wang S."/>
            <person name="Zhang J."/>
            <person name="Jiao W."/>
            <person name="Li J."/>
            <person name="Xun X."/>
            <person name="Sun Y."/>
            <person name="Guo X."/>
            <person name="Huan P."/>
            <person name="Dong B."/>
            <person name="Zhang L."/>
            <person name="Hu X."/>
            <person name="Sun X."/>
            <person name="Wang J."/>
            <person name="Zhao C."/>
            <person name="Wang Y."/>
            <person name="Wang D."/>
            <person name="Huang X."/>
            <person name="Wang R."/>
            <person name="Lv J."/>
            <person name="Li Y."/>
            <person name="Zhang Z."/>
            <person name="Liu B."/>
            <person name="Lu W."/>
            <person name="Hui Y."/>
            <person name="Liang J."/>
            <person name="Zhou Z."/>
            <person name="Hou R."/>
            <person name="Li X."/>
            <person name="Liu Y."/>
            <person name="Li H."/>
            <person name="Ning X."/>
            <person name="Lin Y."/>
            <person name="Zhao L."/>
            <person name="Xing Q."/>
            <person name="Dou J."/>
            <person name="Li Y."/>
            <person name="Mao J."/>
            <person name="Guo H."/>
            <person name="Dou H."/>
            <person name="Li T."/>
            <person name="Mu C."/>
            <person name="Jiang W."/>
            <person name="Fu Q."/>
            <person name="Fu X."/>
            <person name="Miao Y."/>
            <person name="Liu J."/>
            <person name="Yu Q."/>
            <person name="Li R."/>
            <person name="Liao H."/>
            <person name="Li X."/>
            <person name="Kong Y."/>
            <person name="Jiang Z."/>
            <person name="Chourrout D."/>
            <person name="Li R."/>
            <person name="Bao Z."/>
        </authorList>
    </citation>
    <scope>NUCLEOTIDE SEQUENCE [LARGE SCALE GENOMIC DNA]</scope>
    <source>
        <strain evidence="11 12">PY_sf001</strain>
    </source>
</reference>
<evidence type="ECO:0000313" key="12">
    <source>
        <dbReference type="Proteomes" id="UP000242188"/>
    </source>
</evidence>
<dbReference type="SMART" id="SM00194">
    <property type="entry name" value="PTPc"/>
    <property type="match status" value="1"/>
</dbReference>
<evidence type="ECO:0000256" key="7">
    <source>
        <dbReference type="ARBA" id="ARBA00034734"/>
    </source>
</evidence>
<name>A0A210QSB9_MIZYE</name>
<dbReference type="PRINTS" id="PR00700">
    <property type="entry name" value="PRTYPHPHTASE"/>
</dbReference>
<dbReference type="EMBL" id="NEDP02002179">
    <property type="protein sequence ID" value="OWF51622.1"/>
    <property type="molecule type" value="Genomic_DNA"/>
</dbReference>
<comment type="caution">
    <text evidence="11">The sequence shown here is derived from an EMBL/GenBank/DDBJ whole genome shotgun (WGS) entry which is preliminary data.</text>
</comment>
<feature type="compositionally biased region" description="Polar residues" evidence="8">
    <location>
        <begin position="510"/>
        <end position="522"/>
    </location>
</feature>
<dbReference type="GO" id="GO:0005737">
    <property type="term" value="C:cytoplasm"/>
    <property type="evidence" value="ECO:0007669"/>
    <property type="project" value="UniProtKB-SubCell"/>
</dbReference>
<sequence>MDERAVQLQKNLSKFINHVDELTNEDDPAGNGFNREYRDLREIAAQHKENNTFSSTAGREPHNLRKNRYKDIIAYDYSRVKLQDTGEEGSDYINANLIQDPYDKDGYIASQGPLPNTVNDFWRMIMENRVKVVIMACKLIEGNKKKCAVYWPELVGDEEDYGNVTVTMTNESDMKEDCTVRVFEASYGDQSHQVTQYHYTGWPDHGIPEDRNVILAMVAKMRDIRHKDAEKAPILVHCSAGCGRTGTVCAIDYAWELLRGGKLTADFELKQIVEAMREQRQSMIQTPDQYEMAHLAVRDLFQKHLEIMEENIYMNYGDDIEEQDALDSLHMVTDSVSDSSTTRDDEEDIYSSAVKVLHDSLMDTVNMYTTNEEEIPGDILQPIVQTPSPKPPLPSTTKPAPPADKPGVPSKDISLTGNLNEDKKPDVKHKYQNVGVAATSYENMDLVVVKEEESSNISKSTPPQGSKFSPQIIKKMTPPLSPVKKQQTGPIFTGKQAEGSVITGKKSDSPVETDTSGTSFYSVASDEPSKPGSSGLQSGPTSAPSGPSWSPAPSKQKPKSVSTPPLATKFPKESVLQTQTIPSVKQTHVPSTGAKAPASNGKHVTKITVGGAMTSAPSNKTATETNNNLFSVATNSRDEKPSGPSTGGDVYSEVQRNNKESSSSIKRSSKRQSKPTQAPQQDVYSQVSRPTEIAFKGHILGGDGSYSDVVIGQPANVDDSLYSCKYSLVVQYISCKYSLVVQY</sequence>
<feature type="region of interest" description="Disordered" evidence="8">
    <location>
        <begin position="453"/>
        <end position="603"/>
    </location>
</feature>
<evidence type="ECO:0000259" key="9">
    <source>
        <dbReference type="PROSITE" id="PS50055"/>
    </source>
</evidence>
<keyword evidence="11" id="KW-0675">Receptor</keyword>
<dbReference type="GO" id="GO:0005634">
    <property type="term" value="C:nucleus"/>
    <property type="evidence" value="ECO:0007669"/>
    <property type="project" value="TreeGrafter"/>
</dbReference>
<feature type="compositionally biased region" description="Polar residues" evidence="8">
    <location>
        <begin position="675"/>
        <end position="687"/>
    </location>
</feature>
<dbReference type="InterPro" id="IPR000387">
    <property type="entry name" value="Tyr_Pase_dom"/>
</dbReference>
<feature type="compositionally biased region" description="Low complexity" evidence="8">
    <location>
        <begin position="538"/>
        <end position="554"/>
    </location>
</feature>
<dbReference type="InterPro" id="IPR029021">
    <property type="entry name" value="Prot-tyrosine_phosphatase-like"/>
</dbReference>